<evidence type="ECO:0000313" key="3">
    <source>
        <dbReference type="Proteomes" id="UP000004925"/>
    </source>
</evidence>
<sequence>MLKKEKDFSIIQEYSKALELLDNYDHQVVIKPEGLKKDTYQLTYEECRELIASMSFGSSSTIFGREKSEGVLKGIVDSVYQSAFGEDAYPTVEEKAANLLYFIVKDHPFIDGCKRIAASIFIYFLNQNNLLFRNGEKIISDSSLVAITLLLAESKPEEKEMMVKVVMNFLGW</sequence>
<accession>A0A0M1VUT6</accession>
<dbReference type="PROSITE" id="PS51459">
    <property type="entry name" value="FIDO"/>
    <property type="match status" value="1"/>
</dbReference>
<feature type="domain" description="Fido" evidence="1">
    <location>
        <begin position="42"/>
        <end position="168"/>
    </location>
</feature>
<dbReference type="Gene3D" id="1.20.120.1870">
    <property type="entry name" value="Fic/DOC protein, Fido domain"/>
    <property type="match status" value="1"/>
</dbReference>
<dbReference type="SUPFAM" id="SSF140931">
    <property type="entry name" value="Fic-like"/>
    <property type="match status" value="1"/>
</dbReference>
<dbReference type="Pfam" id="PF02661">
    <property type="entry name" value="Fic"/>
    <property type="match status" value="1"/>
</dbReference>
<name>A0A0M1VUT6_FUSVC</name>
<gene>
    <name evidence="2" type="ORF">FSCG_01115</name>
</gene>
<dbReference type="Proteomes" id="UP000004925">
    <property type="component" value="Unassembled WGS sequence"/>
</dbReference>
<dbReference type="InterPro" id="IPR036597">
    <property type="entry name" value="Fido-like_dom_sf"/>
</dbReference>
<evidence type="ECO:0000259" key="1">
    <source>
        <dbReference type="PROSITE" id="PS51459"/>
    </source>
</evidence>
<dbReference type="HOGENOM" id="CLU_048266_1_1_0"/>
<comment type="caution">
    <text evidence="2">The sequence shown here is derived from an EMBL/GenBank/DDBJ whole genome shotgun (WGS) entry which is preliminary data.</text>
</comment>
<dbReference type="InterPro" id="IPR053737">
    <property type="entry name" value="Type_II_TA_Toxin"/>
</dbReference>
<organism evidence="2 3">
    <name type="scientific">Fusobacterium vincentii 4_1_13</name>
    <dbReference type="NCBI Taxonomy" id="469606"/>
    <lineage>
        <taxon>Bacteria</taxon>
        <taxon>Fusobacteriati</taxon>
        <taxon>Fusobacteriota</taxon>
        <taxon>Fusobacteriia</taxon>
        <taxon>Fusobacteriales</taxon>
        <taxon>Fusobacteriaceae</taxon>
        <taxon>Fusobacterium</taxon>
    </lineage>
</organism>
<reference evidence="2 3" key="1">
    <citation type="submission" date="2011-10" db="EMBL/GenBank/DDBJ databases">
        <title>The Genome Sequence of Fusobacterium sp. 4_1_13.</title>
        <authorList>
            <consortium name="The Broad Institute Genome Sequencing Platform"/>
            <person name="Earl A."/>
            <person name="Ward D."/>
            <person name="Feldgarden M."/>
            <person name="Gevers D."/>
            <person name="Strauss J."/>
            <person name="Ambrose C."/>
            <person name="Allen-Vercoe E."/>
            <person name="Young S.K."/>
            <person name="Zeng Q."/>
            <person name="Gargeya S."/>
            <person name="Fitzgerald M."/>
            <person name="Haas B."/>
            <person name="Abouelleil A."/>
            <person name="Alvarado L."/>
            <person name="Arachchi H.M."/>
            <person name="Berlin A."/>
            <person name="Brown A."/>
            <person name="Chapman S.B."/>
            <person name="Chen Z."/>
            <person name="Dunbar C."/>
            <person name="Freedman E."/>
            <person name="Gearin G."/>
            <person name="Goldberg J."/>
            <person name="Griggs A."/>
            <person name="Gujja S."/>
            <person name="Heiman D."/>
            <person name="Howarth C."/>
            <person name="Larson L."/>
            <person name="Lui A."/>
            <person name="MacDonald P.J."/>
            <person name="Montmayeur A."/>
            <person name="Murphy C."/>
            <person name="Neiman D."/>
            <person name="Pearson M."/>
            <person name="Priest M."/>
            <person name="Roberts A."/>
            <person name="Saif S."/>
            <person name="Shea T."/>
            <person name="Shenoy N."/>
            <person name="Sisk P."/>
            <person name="Stolte C."/>
            <person name="Sykes S."/>
            <person name="Wortman J."/>
            <person name="Nusbaum C."/>
            <person name="Birren B."/>
        </authorList>
    </citation>
    <scope>NUCLEOTIDE SEQUENCE [LARGE SCALE GENOMIC DNA]</scope>
    <source>
        <strain evidence="2 3">4_1_13</strain>
    </source>
</reference>
<proteinExistence type="predicted"/>
<dbReference type="RefSeq" id="WP_008803080.1">
    <property type="nucleotide sequence ID" value="NZ_KQ235737.1"/>
</dbReference>
<dbReference type="EMBL" id="ACDE02000019">
    <property type="protein sequence ID" value="EEO40402.1"/>
    <property type="molecule type" value="Genomic_DNA"/>
</dbReference>
<evidence type="ECO:0000313" key="2">
    <source>
        <dbReference type="EMBL" id="EEO40402.1"/>
    </source>
</evidence>
<protein>
    <recommendedName>
        <fullName evidence="1">Fido domain-containing protein</fullName>
    </recommendedName>
</protein>
<dbReference type="AlphaFoldDB" id="A0A0M1VUT6"/>
<dbReference type="eggNOG" id="COG3654">
    <property type="taxonomic scope" value="Bacteria"/>
</dbReference>
<dbReference type="InterPro" id="IPR003812">
    <property type="entry name" value="Fido"/>
</dbReference>